<dbReference type="AlphaFoldDB" id="A0A5E4R892"/>
<dbReference type="Proteomes" id="UP000324832">
    <property type="component" value="Unassembled WGS sequence"/>
</dbReference>
<organism evidence="2 3">
    <name type="scientific">Leptidea sinapis</name>
    <dbReference type="NCBI Taxonomy" id="189913"/>
    <lineage>
        <taxon>Eukaryota</taxon>
        <taxon>Metazoa</taxon>
        <taxon>Ecdysozoa</taxon>
        <taxon>Arthropoda</taxon>
        <taxon>Hexapoda</taxon>
        <taxon>Insecta</taxon>
        <taxon>Pterygota</taxon>
        <taxon>Neoptera</taxon>
        <taxon>Endopterygota</taxon>
        <taxon>Lepidoptera</taxon>
        <taxon>Glossata</taxon>
        <taxon>Ditrysia</taxon>
        <taxon>Papilionoidea</taxon>
        <taxon>Pieridae</taxon>
        <taxon>Dismorphiinae</taxon>
        <taxon>Leptidea</taxon>
    </lineage>
</organism>
<keyword evidence="3" id="KW-1185">Reference proteome</keyword>
<feature type="compositionally biased region" description="Low complexity" evidence="1">
    <location>
        <begin position="87"/>
        <end position="103"/>
    </location>
</feature>
<gene>
    <name evidence="2" type="ORF">LSINAPIS_LOCUS14944</name>
</gene>
<evidence type="ECO:0000313" key="3">
    <source>
        <dbReference type="Proteomes" id="UP000324832"/>
    </source>
</evidence>
<reference evidence="2 3" key="1">
    <citation type="submission" date="2017-07" db="EMBL/GenBank/DDBJ databases">
        <authorList>
            <person name="Talla V."/>
            <person name="Backstrom N."/>
        </authorList>
    </citation>
    <scope>NUCLEOTIDE SEQUENCE [LARGE SCALE GENOMIC DNA]</scope>
</reference>
<accession>A0A5E4R892</accession>
<dbReference type="EMBL" id="FZQP02006969">
    <property type="protein sequence ID" value="VVD05390.1"/>
    <property type="molecule type" value="Genomic_DNA"/>
</dbReference>
<feature type="region of interest" description="Disordered" evidence="1">
    <location>
        <begin position="84"/>
        <end position="103"/>
    </location>
</feature>
<evidence type="ECO:0000256" key="1">
    <source>
        <dbReference type="SAM" id="MobiDB-lite"/>
    </source>
</evidence>
<name>A0A5E4R892_9NEOP</name>
<evidence type="ECO:0000313" key="2">
    <source>
        <dbReference type="EMBL" id="VVD05390.1"/>
    </source>
</evidence>
<sequence>MLKFHHFTIFFRHGEIKAAPKKQKQAKKNKCHNFEKGINLQWPVRFSKLSLTNKCRRARTAASRCPAAACACCTWARAQEAARARGAELTSTPGSAASTASAR</sequence>
<proteinExistence type="predicted"/>
<protein>
    <submittedName>
        <fullName evidence="2">Uncharacterized protein</fullName>
    </submittedName>
</protein>